<dbReference type="EMBL" id="WVUD01000067">
    <property type="protein sequence ID" value="MYL85229.1"/>
    <property type="molecule type" value="Genomic_DNA"/>
</dbReference>
<dbReference type="PANTHER" id="PTHR45629:SF7">
    <property type="entry name" value="DNA EXCISION REPAIR PROTEIN ERCC-6-RELATED"/>
    <property type="match status" value="1"/>
</dbReference>
<comment type="caution">
    <text evidence="4">The sequence shown here is derived from an EMBL/GenBank/DDBJ whole genome shotgun (WGS) entry which is preliminary data.</text>
</comment>
<dbReference type="PROSITE" id="PS51192">
    <property type="entry name" value="HELICASE_ATP_BIND_1"/>
    <property type="match status" value="1"/>
</dbReference>
<keyword evidence="1" id="KW-0378">Hydrolase</keyword>
<dbReference type="AlphaFoldDB" id="A0A7C9MLL3"/>
<dbReference type="GO" id="GO:0005524">
    <property type="term" value="F:ATP binding"/>
    <property type="evidence" value="ECO:0007669"/>
    <property type="project" value="InterPro"/>
</dbReference>
<dbReference type="InterPro" id="IPR022138">
    <property type="entry name" value="DUF3670"/>
</dbReference>
<dbReference type="Pfam" id="PF00271">
    <property type="entry name" value="Helicase_C"/>
    <property type="match status" value="1"/>
</dbReference>
<dbReference type="SUPFAM" id="SSF52540">
    <property type="entry name" value="P-loop containing nucleoside triphosphate hydrolases"/>
    <property type="match status" value="2"/>
</dbReference>
<proteinExistence type="predicted"/>
<feature type="domain" description="Helicase C-terminal" evidence="3">
    <location>
        <begin position="581"/>
        <end position="738"/>
    </location>
</feature>
<dbReference type="Pfam" id="PF12419">
    <property type="entry name" value="DUF3670"/>
    <property type="match status" value="1"/>
</dbReference>
<dbReference type="Gene3D" id="3.40.50.10810">
    <property type="entry name" value="Tandem AAA-ATPase domain"/>
    <property type="match status" value="1"/>
</dbReference>
<dbReference type="PANTHER" id="PTHR45629">
    <property type="entry name" value="SNF2/RAD54 FAMILY MEMBER"/>
    <property type="match status" value="1"/>
</dbReference>
<dbReference type="InterPro" id="IPR038718">
    <property type="entry name" value="SNF2-like_sf"/>
</dbReference>
<keyword evidence="4" id="KW-0067">ATP-binding</keyword>
<keyword evidence="4" id="KW-0347">Helicase</keyword>
<protein>
    <submittedName>
        <fullName evidence="4">ATP-dependent helicase</fullName>
    </submittedName>
</protein>
<evidence type="ECO:0000313" key="4">
    <source>
        <dbReference type="EMBL" id="MYL85229.1"/>
    </source>
</evidence>
<dbReference type="FunFam" id="3.40.50.300:FF:000533">
    <property type="entry name" value="Helicase, Snf2 family"/>
    <property type="match status" value="1"/>
</dbReference>
<dbReference type="GO" id="GO:0004386">
    <property type="term" value="F:helicase activity"/>
    <property type="evidence" value="ECO:0007669"/>
    <property type="project" value="UniProtKB-KW"/>
</dbReference>
<accession>A0A7C9MLL3</accession>
<dbReference type="SMART" id="SM00490">
    <property type="entry name" value="HELICc"/>
    <property type="match status" value="1"/>
</dbReference>
<dbReference type="GO" id="GO:0016787">
    <property type="term" value="F:hydrolase activity"/>
    <property type="evidence" value="ECO:0007669"/>
    <property type="project" value="UniProtKB-KW"/>
</dbReference>
<dbReference type="Gene3D" id="3.40.50.300">
    <property type="entry name" value="P-loop containing nucleotide triphosphate hydrolases"/>
    <property type="match status" value="1"/>
</dbReference>
<reference evidence="4 5" key="1">
    <citation type="submission" date="2020-01" db="EMBL/GenBank/DDBJ databases">
        <title>Genome sequence of Desulfovibrio aerotolerans DSM 16695(T).</title>
        <authorList>
            <person name="Karnachuk O."/>
            <person name="Avakyan M."/>
            <person name="Mardanov A."/>
            <person name="Kadnikov V."/>
            <person name="Ravin N."/>
        </authorList>
    </citation>
    <scope>NUCLEOTIDE SEQUENCE [LARGE SCALE GENOMIC DNA]</scope>
    <source>
        <strain evidence="4 5">DSM 16695</strain>
    </source>
</reference>
<dbReference type="Proteomes" id="UP000482487">
    <property type="component" value="Unassembled WGS sequence"/>
</dbReference>
<dbReference type="Pfam" id="PF00176">
    <property type="entry name" value="SNF2-rel_dom"/>
    <property type="match status" value="1"/>
</dbReference>
<organism evidence="4 5">
    <name type="scientific">Solidesulfovibrio aerotolerans</name>
    <dbReference type="NCBI Taxonomy" id="295255"/>
    <lineage>
        <taxon>Bacteria</taxon>
        <taxon>Pseudomonadati</taxon>
        <taxon>Thermodesulfobacteriota</taxon>
        <taxon>Desulfovibrionia</taxon>
        <taxon>Desulfovibrionales</taxon>
        <taxon>Desulfovibrionaceae</taxon>
        <taxon>Solidesulfovibrio</taxon>
    </lineage>
</organism>
<dbReference type="CDD" id="cd18012">
    <property type="entry name" value="DEXQc_arch_SWI2_SNF2"/>
    <property type="match status" value="1"/>
</dbReference>
<dbReference type="InterPro" id="IPR049730">
    <property type="entry name" value="SNF2/RAD54-like_C"/>
</dbReference>
<evidence type="ECO:0000259" key="3">
    <source>
        <dbReference type="PROSITE" id="PS51194"/>
    </source>
</evidence>
<gene>
    <name evidence="4" type="ORF">GTA51_19205</name>
</gene>
<dbReference type="SMART" id="SM00487">
    <property type="entry name" value="DEXDc"/>
    <property type="match status" value="1"/>
</dbReference>
<dbReference type="CDD" id="cd18793">
    <property type="entry name" value="SF2_C_SNF"/>
    <property type="match status" value="1"/>
</dbReference>
<dbReference type="GO" id="GO:0015616">
    <property type="term" value="F:DNA translocase activity"/>
    <property type="evidence" value="ECO:0007669"/>
    <property type="project" value="TreeGrafter"/>
</dbReference>
<dbReference type="InterPro" id="IPR027417">
    <property type="entry name" value="P-loop_NTPase"/>
</dbReference>
<dbReference type="InterPro" id="IPR050496">
    <property type="entry name" value="SNF2_RAD54_helicase_repair"/>
</dbReference>
<sequence length="755" mass="82954">MRWKRPVAISTASPVRLCFRLEEPTAGASTGKDTWQVSYLLQPHNDRSLLVPLADLWTAKKGAAGALKHLGPKPKEYVLVSLGQASGISPHVAASLKGPAPNGFLCDTKAAHEFLTQTAPALEQAGFGVMLPAWWTRTGTKLRPVVRAHVESPKFAASGGLSLDAIVEFNWEASLGDARMSIKDLLALAKLKAPLMQIRGQWVEVNADEIAAAVAFWKKKATETATVRDIIHMALGGQETTHGFAFGGVEATGWIQDFLKQLEGKAAFEELPAPASLSATLRPYQVRGFSWLSFLRQWGLGACLADDMGLGKTIQTLTLLLQGWEANGKKPSLLICPTSVVNNWVQEAARFAPGLPVMVHHGITRKKDASFEKIAPQHALVISSYGLLQRDVSLFGTIAWGGVILDEAQNIKNPETKQAKAARAITADFRIALTGTPVENNVGDLWSIMEFLNPGFLGSQAEFRRRFFIPIQTGRDPEAPDKLKRLTGPFVLRRVKTDKTIIADLPDKVERKTVCHLTKEQASLYAAVLKDLEKVLAEVDGIQRKGIILATLSKLKQVCNHPAQFLGDNSAIPDRSGKLSRLTDMLEEVVEAGDKALVFTQFKEMGDILKVHLQETFGREMLFLHGSVTKNQRDKMVERFQTGSSAPPIFILSLKAGGTGLNLTNANHVFHYDRWWNPAVENQATDRAFRIGQHKNVLVHKFLCVGTLEDKIDAMIERKKEVADTVVGSGEAWLTELSNAEIKDLFALRKEALED</sequence>
<keyword evidence="4" id="KW-0547">Nucleotide-binding</keyword>
<evidence type="ECO:0000259" key="2">
    <source>
        <dbReference type="PROSITE" id="PS51192"/>
    </source>
</evidence>
<dbReference type="InterPro" id="IPR000330">
    <property type="entry name" value="SNF2_N"/>
</dbReference>
<feature type="domain" description="Helicase ATP-binding" evidence="2">
    <location>
        <begin position="293"/>
        <end position="455"/>
    </location>
</feature>
<evidence type="ECO:0000256" key="1">
    <source>
        <dbReference type="ARBA" id="ARBA00022801"/>
    </source>
</evidence>
<dbReference type="InterPro" id="IPR014001">
    <property type="entry name" value="Helicase_ATP-bd"/>
</dbReference>
<dbReference type="PROSITE" id="PS51194">
    <property type="entry name" value="HELICASE_CTER"/>
    <property type="match status" value="1"/>
</dbReference>
<name>A0A7C9MLL3_9BACT</name>
<dbReference type="InterPro" id="IPR001650">
    <property type="entry name" value="Helicase_C-like"/>
</dbReference>
<dbReference type="OrthoDB" id="18878at2"/>
<keyword evidence="5" id="KW-1185">Reference proteome</keyword>
<evidence type="ECO:0000313" key="5">
    <source>
        <dbReference type="Proteomes" id="UP000482487"/>
    </source>
</evidence>